<dbReference type="InterPro" id="IPR001245">
    <property type="entry name" value="Ser-Thr/Tyr_kinase_cat_dom"/>
</dbReference>
<dbReference type="Gene3D" id="1.10.510.10">
    <property type="entry name" value="Transferase(Phosphotransferase) domain 1"/>
    <property type="match status" value="1"/>
</dbReference>
<dbReference type="AlphaFoldDB" id="A0A6D2HP30"/>
<evidence type="ECO:0000259" key="1">
    <source>
        <dbReference type="PROSITE" id="PS50011"/>
    </source>
</evidence>
<dbReference type="OrthoDB" id="5857966at2759"/>
<accession>A0A6D2HP30</accession>
<dbReference type="InterPro" id="IPR011009">
    <property type="entry name" value="Kinase-like_dom_sf"/>
</dbReference>
<evidence type="ECO:0000313" key="3">
    <source>
        <dbReference type="Proteomes" id="UP000467841"/>
    </source>
</evidence>
<dbReference type="EMBL" id="CACVBM020000344">
    <property type="protein sequence ID" value="CAA7018008.1"/>
    <property type="molecule type" value="Genomic_DNA"/>
</dbReference>
<feature type="domain" description="Protein kinase" evidence="1">
    <location>
        <begin position="1"/>
        <end position="120"/>
    </location>
</feature>
<dbReference type="SUPFAM" id="SSF56112">
    <property type="entry name" value="Protein kinase-like (PK-like)"/>
    <property type="match status" value="1"/>
</dbReference>
<evidence type="ECO:0000313" key="2">
    <source>
        <dbReference type="EMBL" id="CAA7018008.1"/>
    </source>
</evidence>
<name>A0A6D2HP30_9BRAS</name>
<organism evidence="2 3">
    <name type="scientific">Microthlaspi erraticum</name>
    <dbReference type="NCBI Taxonomy" id="1685480"/>
    <lineage>
        <taxon>Eukaryota</taxon>
        <taxon>Viridiplantae</taxon>
        <taxon>Streptophyta</taxon>
        <taxon>Embryophyta</taxon>
        <taxon>Tracheophyta</taxon>
        <taxon>Spermatophyta</taxon>
        <taxon>Magnoliopsida</taxon>
        <taxon>eudicotyledons</taxon>
        <taxon>Gunneridae</taxon>
        <taxon>Pentapetalae</taxon>
        <taxon>rosids</taxon>
        <taxon>malvids</taxon>
        <taxon>Brassicales</taxon>
        <taxon>Brassicaceae</taxon>
        <taxon>Coluteocarpeae</taxon>
        <taxon>Microthlaspi</taxon>
    </lineage>
</organism>
<gene>
    <name evidence="2" type="ORF">MERR_LOCUS5243</name>
</gene>
<keyword evidence="3" id="KW-1185">Reference proteome</keyword>
<dbReference type="GO" id="GO:0005524">
    <property type="term" value="F:ATP binding"/>
    <property type="evidence" value="ECO:0007669"/>
    <property type="project" value="InterPro"/>
</dbReference>
<dbReference type="PANTHER" id="PTHR46146">
    <property type="entry name" value="SERINE/THREONINE-PROTEIN KINASE-LIKE PROTEIN CCR4"/>
    <property type="match status" value="1"/>
</dbReference>
<comment type="caution">
    <text evidence="2">The sequence shown here is derived from an EMBL/GenBank/DDBJ whole genome shotgun (WGS) entry which is preliminary data.</text>
</comment>
<dbReference type="Proteomes" id="UP000467841">
    <property type="component" value="Unassembled WGS sequence"/>
</dbReference>
<protein>
    <recommendedName>
        <fullName evidence="1">Protein kinase domain-containing protein</fullName>
    </recommendedName>
</protein>
<reference evidence="2" key="1">
    <citation type="submission" date="2020-01" db="EMBL/GenBank/DDBJ databases">
        <authorList>
            <person name="Mishra B."/>
        </authorList>
    </citation>
    <scope>NUCLEOTIDE SEQUENCE [LARGE SCALE GENOMIC DNA]</scope>
</reference>
<dbReference type="InterPro" id="IPR000719">
    <property type="entry name" value="Prot_kinase_dom"/>
</dbReference>
<sequence>MIFGVASIDPKRRDELIKVLDIDISWSLHKVSDGQRRCLQICMGLLKPVKVKGSAGYVDPDYLRTFQLTDLSDVYSHGVLLIELLTGRCPIEFKNHEALKRLIDDEAFLRPVAEEKQSCY</sequence>
<proteinExistence type="predicted"/>
<dbReference type="PANTHER" id="PTHR46146:SF3">
    <property type="entry name" value="SERINE_THREONINE-PROTEIN KINASE-LIKE PROTEIN CCR3-RELATED"/>
    <property type="match status" value="1"/>
</dbReference>
<dbReference type="GO" id="GO:0004672">
    <property type="term" value="F:protein kinase activity"/>
    <property type="evidence" value="ECO:0007669"/>
    <property type="project" value="InterPro"/>
</dbReference>
<dbReference type="PROSITE" id="PS50011">
    <property type="entry name" value="PROTEIN_KINASE_DOM"/>
    <property type="match status" value="1"/>
</dbReference>
<dbReference type="Pfam" id="PF07714">
    <property type="entry name" value="PK_Tyr_Ser-Thr"/>
    <property type="match status" value="1"/>
</dbReference>